<dbReference type="SUPFAM" id="SSF54534">
    <property type="entry name" value="FKBP-like"/>
    <property type="match status" value="2"/>
</dbReference>
<dbReference type="EMBL" id="CAEZUP010000010">
    <property type="protein sequence ID" value="CAB4600928.1"/>
    <property type="molecule type" value="Genomic_DNA"/>
</dbReference>
<dbReference type="InterPro" id="IPR046357">
    <property type="entry name" value="PPIase_dom_sf"/>
</dbReference>
<dbReference type="GO" id="GO:0003755">
    <property type="term" value="F:peptidyl-prolyl cis-trans isomerase activity"/>
    <property type="evidence" value="ECO:0007669"/>
    <property type="project" value="UniProtKB-KW"/>
</dbReference>
<evidence type="ECO:0000256" key="4">
    <source>
        <dbReference type="ARBA" id="ARBA00023235"/>
    </source>
</evidence>
<dbReference type="EC" id="5.2.1.8" evidence="2"/>
<gene>
    <name evidence="6" type="ORF">UFOPK1835_00392</name>
</gene>
<protein>
    <recommendedName>
        <fullName evidence="2">peptidylprolyl isomerase</fullName>
        <ecNumber evidence="2">5.2.1.8</ecNumber>
    </recommendedName>
</protein>
<feature type="domain" description="PPIase FKBP-type" evidence="5">
    <location>
        <begin position="232"/>
        <end position="321"/>
    </location>
</feature>
<evidence type="ECO:0000256" key="3">
    <source>
        <dbReference type="ARBA" id="ARBA00023110"/>
    </source>
</evidence>
<feature type="domain" description="PPIase FKBP-type" evidence="5">
    <location>
        <begin position="99"/>
        <end position="164"/>
    </location>
</feature>
<keyword evidence="3" id="KW-0697">Rotamase</keyword>
<reference evidence="6" key="1">
    <citation type="submission" date="2020-05" db="EMBL/GenBank/DDBJ databases">
        <authorList>
            <person name="Chiriac C."/>
            <person name="Salcher M."/>
            <person name="Ghai R."/>
            <person name="Kavagutti S V."/>
        </authorList>
    </citation>
    <scope>NUCLEOTIDE SEQUENCE</scope>
</reference>
<dbReference type="PROSITE" id="PS50059">
    <property type="entry name" value="FKBP_PPIASE"/>
    <property type="match status" value="2"/>
</dbReference>
<dbReference type="InterPro" id="IPR001179">
    <property type="entry name" value="PPIase_FKBP_dom"/>
</dbReference>
<evidence type="ECO:0000256" key="2">
    <source>
        <dbReference type="ARBA" id="ARBA00013194"/>
    </source>
</evidence>
<evidence type="ECO:0000313" key="6">
    <source>
        <dbReference type="EMBL" id="CAB4600928.1"/>
    </source>
</evidence>
<evidence type="ECO:0000256" key="1">
    <source>
        <dbReference type="ARBA" id="ARBA00000971"/>
    </source>
</evidence>
<dbReference type="PANTHER" id="PTHR43811:SF19">
    <property type="entry name" value="39 KDA FK506-BINDING NUCLEAR PROTEIN"/>
    <property type="match status" value="1"/>
</dbReference>
<sequence length="321" mass="32643">MKSRSPLNIRPARWVTTGAIALCFAVVPAVALTACGDSNSDSSSSSTSSIAVKTSSLDKVEVSGPLSEKPTIEFKPAFAGEKDEFRIIEAGTGPAVASGDRVTVNYVAVGGSEGAELDTTWGGAPQKITVGTSAVLPIIDEAMIGQPVGTRVLVSSDSTEANGQWILFVFDILDAKALPATAEGEAIAPLPNMPAVTIENGVPTIAKPTGDAPTTLVVSQLIKGTGPVVAAGQTVSMQYTGIIWASGTVFDSSWTSGAVDFPVGSGQVIAGFDEGIVGQTVGSRILIAIPPDKGYGAEGNAQAGITGTDTLVFVVDILDAY</sequence>
<comment type="catalytic activity">
    <reaction evidence="1">
        <text>[protein]-peptidylproline (omega=180) = [protein]-peptidylproline (omega=0)</text>
        <dbReference type="Rhea" id="RHEA:16237"/>
        <dbReference type="Rhea" id="RHEA-COMP:10747"/>
        <dbReference type="Rhea" id="RHEA-COMP:10748"/>
        <dbReference type="ChEBI" id="CHEBI:83833"/>
        <dbReference type="ChEBI" id="CHEBI:83834"/>
        <dbReference type="EC" id="5.2.1.8"/>
    </reaction>
</comment>
<keyword evidence="4" id="KW-0413">Isomerase</keyword>
<dbReference type="Pfam" id="PF00254">
    <property type="entry name" value="FKBP_C"/>
    <property type="match status" value="1"/>
</dbReference>
<accession>A0A6J6GW96</accession>
<dbReference type="PROSITE" id="PS51257">
    <property type="entry name" value="PROKAR_LIPOPROTEIN"/>
    <property type="match status" value="1"/>
</dbReference>
<proteinExistence type="predicted"/>
<name>A0A6J6GW96_9ZZZZ</name>
<evidence type="ECO:0000259" key="5">
    <source>
        <dbReference type="PROSITE" id="PS50059"/>
    </source>
</evidence>
<organism evidence="6">
    <name type="scientific">freshwater metagenome</name>
    <dbReference type="NCBI Taxonomy" id="449393"/>
    <lineage>
        <taxon>unclassified sequences</taxon>
        <taxon>metagenomes</taxon>
        <taxon>ecological metagenomes</taxon>
    </lineage>
</organism>
<dbReference type="PANTHER" id="PTHR43811">
    <property type="entry name" value="FKBP-TYPE PEPTIDYL-PROLYL CIS-TRANS ISOMERASE FKPA"/>
    <property type="match status" value="1"/>
</dbReference>
<dbReference type="Gene3D" id="3.10.50.40">
    <property type="match status" value="2"/>
</dbReference>
<dbReference type="AlphaFoldDB" id="A0A6J6GW96"/>